<name>A0AAJ7WYR3_PETMA</name>
<dbReference type="RefSeq" id="XP_032814955.1">
    <property type="nucleotide sequence ID" value="XM_032959064.1"/>
</dbReference>
<evidence type="ECO:0000256" key="10">
    <source>
        <dbReference type="SAM" id="Phobius"/>
    </source>
</evidence>
<dbReference type="GeneID" id="116945014"/>
<feature type="chain" id="PRO_5042532771" evidence="11">
    <location>
        <begin position="31"/>
        <end position="233"/>
    </location>
</feature>
<comment type="similarity">
    <text evidence="4 9">Belongs to the EMP24/GP25L family.</text>
</comment>
<evidence type="ECO:0000256" key="8">
    <source>
        <dbReference type="ARBA" id="ARBA00023136"/>
    </source>
</evidence>
<accession>A0AAJ7WYR3</accession>
<dbReference type="Gene3D" id="2.60.120.680">
    <property type="entry name" value="GOLD domain"/>
    <property type="match status" value="1"/>
</dbReference>
<dbReference type="KEGG" id="pmrn:116945014"/>
<keyword evidence="13" id="KW-1185">Reference proteome</keyword>
<dbReference type="AlphaFoldDB" id="A0AAJ7WYR3"/>
<evidence type="ECO:0000259" key="12">
    <source>
        <dbReference type="PROSITE" id="PS50866"/>
    </source>
</evidence>
<evidence type="ECO:0000256" key="9">
    <source>
        <dbReference type="RuleBase" id="RU003827"/>
    </source>
</evidence>
<dbReference type="GO" id="GO:0005794">
    <property type="term" value="C:Golgi apparatus"/>
    <property type="evidence" value="ECO:0007669"/>
    <property type="project" value="UniProtKB-SubCell"/>
</dbReference>
<dbReference type="InterPro" id="IPR009038">
    <property type="entry name" value="GOLD_dom"/>
</dbReference>
<dbReference type="InterPro" id="IPR036598">
    <property type="entry name" value="GOLD_dom_sf"/>
</dbReference>
<feature type="signal peptide" evidence="11">
    <location>
        <begin position="1"/>
        <end position="30"/>
    </location>
</feature>
<dbReference type="PANTHER" id="PTHR22811">
    <property type="entry name" value="TRANSMEMBRANE EMP24 DOMAIN-CONTAINING PROTEIN"/>
    <property type="match status" value="1"/>
</dbReference>
<feature type="domain" description="GOLD" evidence="12">
    <location>
        <begin position="48"/>
        <end position="130"/>
    </location>
</feature>
<evidence type="ECO:0000313" key="14">
    <source>
        <dbReference type="RefSeq" id="XP_032814955.1"/>
    </source>
</evidence>
<organism evidence="13 14">
    <name type="scientific">Petromyzon marinus</name>
    <name type="common">Sea lamprey</name>
    <dbReference type="NCBI Taxonomy" id="7757"/>
    <lineage>
        <taxon>Eukaryota</taxon>
        <taxon>Metazoa</taxon>
        <taxon>Chordata</taxon>
        <taxon>Craniata</taxon>
        <taxon>Vertebrata</taxon>
        <taxon>Cyclostomata</taxon>
        <taxon>Hyperoartia</taxon>
        <taxon>Petromyzontiformes</taxon>
        <taxon>Petromyzontidae</taxon>
        <taxon>Petromyzon</taxon>
    </lineage>
</organism>
<keyword evidence="8 10" id="KW-0472">Membrane</keyword>
<keyword evidence="6 11" id="KW-0732">Signal</keyword>
<evidence type="ECO:0000256" key="6">
    <source>
        <dbReference type="ARBA" id="ARBA00022729"/>
    </source>
</evidence>
<comment type="subcellular location">
    <subcellularLocation>
        <location evidence="1">Endoplasmic reticulum membrane</location>
        <topology evidence="1">Single-pass type I membrane protein</topology>
    </subcellularLocation>
    <subcellularLocation>
        <location evidence="2">Endoplasmic reticulum-Golgi intermediate compartment membrane</location>
        <topology evidence="2">Single-pass type I membrane protein</topology>
    </subcellularLocation>
    <subcellularLocation>
        <location evidence="3">Golgi apparatus</location>
        <location evidence="3">cis-Golgi network membrane</location>
        <topology evidence="3">Single-pass type I membrane protein</topology>
    </subcellularLocation>
    <subcellularLocation>
        <location evidence="9">Membrane</location>
        <topology evidence="9">Single-pass type I membrane protein</topology>
    </subcellularLocation>
</comment>
<evidence type="ECO:0000256" key="3">
    <source>
        <dbReference type="ARBA" id="ARBA00004619"/>
    </source>
</evidence>
<dbReference type="SMART" id="SM01190">
    <property type="entry name" value="EMP24_GP25L"/>
    <property type="match status" value="1"/>
</dbReference>
<dbReference type="PROSITE" id="PS50866">
    <property type="entry name" value="GOLD"/>
    <property type="match status" value="1"/>
</dbReference>
<proteinExistence type="inferred from homology"/>
<keyword evidence="5 9" id="KW-0812">Transmembrane</keyword>
<evidence type="ECO:0000256" key="5">
    <source>
        <dbReference type="ARBA" id="ARBA00022692"/>
    </source>
</evidence>
<evidence type="ECO:0000256" key="2">
    <source>
        <dbReference type="ARBA" id="ARBA00004151"/>
    </source>
</evidence>
<reference evidence="14" key="1">
    <citation type="submission" date="2025-08" db="UniProtKB">
        <authorList>
            <consortium name="RefSeq"/>
        </authorList>
    </citation>
    <scope>IDENTIFICATION</scope>
    <source>
        <tissue evidence="14">Sperm</tissue>
    </source>
</reference>
<dbReference type="Pfam" id="PF01105">
    <property type="entry name" value="EMP24_GP25L"/>
    <property type="match status" value="1"/>
</dbReference>
<evidence type="ECO:0000256" key="7">
    <source>
        <dbReference type="ARBA" id="ARBA00022989"/>
    </source>
</evidence>
<evidence type="ECO:0000256" key="11">
    <source>
        <dbReference type="SAM" id="SignalP"/>
    </source>
</evidence>
<evidence type="ECO:0000313" key="13">
    <source>
        <dbReference type="Proteomes" id="UP001318040"/>
    </source>
</evidence>
<dbReference type="SUPFAM" id="SSF101576">
    <property type="entry name" value="Supernatant protein factor (SPF), C-terminal domain"/>
    <property type="match status" value="1"/>
</dbReference>
<keyword evidence="7 10" id="KW-1133">Transmembrane helix</keyword>
<sequence length="233" mass="26783">MWPHHHHHHHHHHPLHLLLLLLLVPSLANGFAQSLDGDFTFSLPAGRTECFYQALTAGASMEVEYQVIDGAGMDVDFSISSPTGQVLFAEYRKSEGLQSVEAKQDGDYMFCFDNSFSHVSEKVVFFEVILDNMEVEKDDKPAWKDFVEVDEIIDMKLEDLQETMDNIKTRLGKSIQMQSVLRVYEARDRKLQETNFEMVNLWSGISMVVLVMVAGLQVYTLRSLFNDQRRVRT</sequence>
<evidence type="ECO:0000256" key="1">
    <source>
        <dbReference type="ARBA" id="ARBA00004115"/>
    </source>
</evidence>
<gene>
    <name evidence="14" type="primary">LOC116945014</name>
</gene>
<dbReference type="GO" id="GO:0033116">
    <property type="term" value="C:endoplasmic reticulum-Golgi intermediate compartment membrane"/>
    <property type="evidence" value="ECO:0007669"/>
    <property type="project" value="UniProtKB-SubCell"/>
</dbReference>
<dbReference type="InterPro" id="IPR015720">
    <property type="entry name" value="Emp24-like"/>
</dbReference>
<feature type="transmembrane region" description="Helical" evidence="10">
    <location>
        <begin position="201"/>
        <end position="221"/>
    </location>
</feature>
<protein>
    <submittedName>
        <fullName evidence="14">Transmembrane emp24 domain-containing protein 1-like</fullName>
    </submittedName>
</protein>
<dbReference type="GO" id="GO:0005789">
    <property type="term" value="C:endoplasmic reticulum membrane"/>
    <property type="evidence" value="ECO:0007669"/>
    <property type="project" value="UniProtKB-SubCell"/>
</dbReference>
<evidence type="ECO:0000256" key="4">
    <source>
        <dbReference type="ARBA" id="ARBA00007104"/>
    </source>
</evidence>
<dbReference type="Proteomes" id="UP001318040">
    <property type="component" value="Chromosome 22"/>
</dbReference>